<comment type="similarity">
    <text evidence="2 10">Belongs to the mitochondrial carrier (TC 2.A.29) family.</text>
</comment>
<proteinExistence type="inferred from homology"/>
<dbReference type="PANTHER" id="PTHR45788:SF4">
    <property type="entry name" value="TRICARBOXYLATE TRANSPORT PROTEIN, MITOCHONDRIAL"/>
    <property type="match status" value="1"/>
</dbReference>
<keyword evidence="4 9" id="KW-0812">Transmembrane</keyword>
<dbReference type="Gene3D" id="1.50.40.10">
    <property type="entry name" value="Mitochondrial carrier domain"/>
    <property type="match status" value="1"/>
</dbReference>
<dbReference type="Pfam" id="PF00153">
    <property type="entry name" value="Mito_carr"/>
    <property type="match status" value="3"/>
</dbReference>
<feature type="repeat" description="Solcar" evidence="9">
    <location>
        <begin position="6"/>
        <end position="97"/>
    </location>
</feature>
<comment type="caution">
    <text evidence="11">The sequence shown here is derived from an EMBL/GenBank/DDBJ whole genome shotgun (WGS) entry which is preliminary data.</text>
</comment>
<reference evidence="11" key="1">
    <citation type="submission" date="2021-11" db="EMBL/GenBank/DDBJ databases">
        <authorList>
            <consortium name="Genoscope - CEA"/>
            <person name="William W."/>
        </authorList>
    </citation>
    <scope>NUCLEOTIDE SEQUENCE</scope>
</reference>
<keyword evidence="8 9" id="KW-0472">Membrane</keyword>
<evidence type="ECO:0000256" key="3">
    <source>
        <dbReference type="ARBA" id="ARBA00022448"/>
    </source>
</evidence>
<keyword evidence="5" id="KW-0677">Repeat</keyword>
<evidence type="ECO:0000256" key="9">
    <source>
        <dbReference type="PROSITE-ProRule" id="PRU00282"/>
    </source>
</evidence>
<dbReference type="GO" id="GO:0031966">
    <property type="term" value="C:mitochondrial membrane"/>
    <property type="evidence" value="ECO:0007669"/>
    <property type="project" value="UniProtKB-SubCell"/>
</dbReference>
<gene>
    <name evidence="11" type="ORF">PECAL_1P14390</name>
</gene>
<comment type="subcellular location">
    <subcellularLocation>
        <location evidence="1">Mitochondrion membrane</location>
        <topology evidence="1">Multi-pass membrane protein</topology>
    </subcellularLocation>
</comment>
<dbReference type="InterPro" id="IPR023395">
    <property type="entry name" value="MCP_dom_sf"/>
</dbReference>
<dbReference type="OrthoDB" id="44467at2759"/>
<dbReference type="Proteomes" id="UP000789595">
    <property type="component" value="Unassembled WGS sequence"/>
</dbReference>
<dbReference type="EMBL" id="CAKKNE010000001">
    <property type="protein sequence ID" value="CAH0365036.1"/>
    <property type="molecule type" value="Genomic_DNA"/>
</dbReference>
<organism evidence="11 12">
    <name type="scientific">Pelagomonas calceolata</name>
    <dbReference type="NCBI Taxonomy" id="35677"/>
    <lineage>
        <taxon>Eukaryota</taxon>
        <taxon>Sar</taxon>
        <taxon>Stramenopiles</taxon>
        <taxon>Ochrophyta</taxon>
        <taxon>Pelagophyceae</taxon>
        <taxon>Pelagomonadales</taxon>
        <taxon>Pelagomonadaceae</taxon>
        <taxon>Pelagomonas</taxon>
    </lineage>
</organism>
<dbReference type="InterPro" id="IPR049563">
    <property type="entry name" value="TXTP-like"/>
</dbReference>
<feature type="repeat" description="Solcar" evidence="9">
    <location>
        <begin position="197"/>
        <end position="282"/>
    </location>
</feature>
<sequence length="292" mass="31008">MPPAQKKTWIALSAGGVGGAIECCCTWPMEYLKTQLQSFRTVKGGPPPPFTGIASGLRYTIQQKGFFSLYTGLTPVLIFSAPKAGVRFGANQFFRNQLADKNTGKVSMGLSFLAGLCAGICEATLVVTPQETIKTKLINLNMGLRQGIPHLLKTEGVAGLYAGLGATCLKQGGNQGSRFLFMAQWRQFLTGEADAKLPKHLTFIGGLGAGLFSVATTSPFDVVKTRMQSTDAKLYESTLDCFGQILRKEGPLAFFNGALARAARVVPGQGIIFLSVDVVYDVIVGLAGEAAA</sequence>
<evidence type="ECO:0000256" key="5">
    <source>
        <dbReference type="ARBA" id="ARBA00022737"/>
    </source>
</evidence>
<evidence type="ECO:0000313" key="11">
    <source>
        <dbReference type="EMBL" id="CAH0365036.1"/>
    </source>
</evidence>
<keyword evidence="12" id="KW-1185">Reference proteome</keyword>
<feature type="repeat" description="Solcar" evidence="9">
    <location>
        <begin position="106"/>
        <end position="188"/>
    </location>
</feature>
<dbReference type="PANTHER" id="PTHR45788">
    <property type="entry name" value="SUCCINATE/FUMARATE MITOCHONDRIAL TRANSPORTER-RELATED"/>
    <property type="match status" value="1"/>
</dbReference>
<evidence type="ECO:0000256" key="1">
    <source>
        <dbReference type="ARBA" id="ARBA00004225"/>
    </source>
</evidence>
<evidence type="ECO:0000256" key="2">
    <source>
        <dbReference type="ARBA" id="ARBA00006375"/>
    </source>
</evidence>
<evidence type="ECO:0000256" key="8">
    <source>
        <dbReference type="ARBA" id="ARBA00023136"/>
    </source>
</evidence>
<evidence type="ECO:0000256" key="10">
    <source>
        <dbReference type="RuleBase" id="RU000488"/>
    </source>
</evidence>
<keyword evidence="3 10" id="KW-0813">Transport</keyword>
<dbReference type="PROSITE" id="PS50920">
    <property type="entry name" value="SOLCAR"/>
    <property type="match status" value="3"/>
</dbReference>
<evidence type="ECO:0000256" key="6">
    <source>
        <dbReference type="ARBA" id="ARBA00022989"/>
    </source>
</evidence>
<name>A0A8J2WX53_9STRA</name>
<evidence type="ECO:0000256" key="7">
    <source>
        <dbReference type="ARBA" id="ARBA00023128"/>
    </source>
</evidence>
<evidence type="ECO:0000256" key="4">
    <source>
        <dbReference type="ARBA" id="ARBA00022692"/>
    </source>
</evidence>
<dbReference type="GO" id="GO:0071913">
    <property type="term" value="F:citrate secondary active transmembrane transporter activity"/>
    <property type="evidence" value="ECO:0007669"/>
    <property type="project" value="TreeGrafter"/>
</dbReference>
<dbReference type="InterPro" id="IPR018108">
    <property type="entry name" value="MCP_transmembrane"/>
</dbReference>
<keyword evidence="7" id="KW-0496">Mitochondrion</keyword>
<dbReference type="AlphaFoldDB" id="A0A8J2WX53"/>
<protein>
    <submittedName>
        <fullName evidence="11">Uncharacterized protein</fullName>
    </submittedName>
</protein>
<dbReference type="SUPFAM" id="SSF103506">
    <property type="entry name" value="Mitochondrial carrier"/>
    <property type="match status" value="1"/>
</dbReference>
<keyword evidence="6" id="KW-1133">Transmembrane helix</keyword>
<evidence type="ECO:0000313" key="12">
    <source>
        <dbReference type="Proteomes" id="UP000789595"/>
    </source>
</evidence>
<dbReference type="GO" id="GO:0006843">
    <property type="term" value="P:mitochondrial citrate transmembrane transport"/>
    <property type="evidence" value="ECO:0007669"/>
    <property type="project" value="TreeGrafter"/>
</dbReference>
<accession>A0A8J2WX53</accession>